<dbReference type="PANTHER" id="PTHR38503:SF1">
    <property type="entry name" value="SMALL INTEGRAL MEMBRANE PROTEIN 1"/>
    <property type="match status" value="1"/>
</dbReference>
<keyword evidence="1" id="KW-1133">Transmembrane helix</keyword>
<evidence type="ECO:0000313" key="3">
    <source>
        <dbReference type="RefSeq" id="XP_004384365.1"/>
    </source>
</evidence>
<organism evidence="2 3">
    <name type="scientific">Trichechus manatus latirostris</name>
    <name type="common">Florida manatee</name>
    <dbReference type="NCBI Taxonomy" id="127582"/>
    <lineage>
        <taxon>Eukaryota</taxon>
        <taxon>Metazoa</taxon>
        <taxon>Chordata</taxon>
        <taxon>Craniata</taxon>
        <taxon>Vertebrata</taxon>
        <taxon>Euteleostomi</taxon>
        <taxon>Mammalia</taxon>
        <taxon>Eutheria</taxon>
        <taxon>Afrotheria</taxon>
        <taxon>Sirenia</taxon>
        <taxon>Trichechidae</taxon>
        <taxon>Trichechus</taxon>
    </lineage>
</organism>
<keyword evidence="2" id="KW-1185">Reference proteome</keyword>
<dbReference type="InParanoid" id="A0A2Y9DZR1"/>
<evidence type="ECO:0000256" key="1">
    <source>
        <dbReference type="SAM" id="Phobius"/>
    </source>
</evidence>
<dbReference type="FunCoup" id="A0A2Y9DZR1">
    <property type="interactions" value="210"/>
</dbReference>
<dbReference type="PANTHER" id="PTHR38503">
    <property type="entry name" value="SMALL INTEGRAL MEMBRANE PROTEIN 1"/>
    <property type="match status" value="1"/>
</dbReference>
<dbReference type="Pfam" id="PF15875">
    <property type="entry name" value="DUF4731"/>
    <property type="match status" value="1"/>
</dbReference>
<dbReference type="Proteomes" id="UP000248480">
    <property type="component" value="Unplaced"/>
</dbReference>
<dbReference type="STRING" id="127582.A0A2Y9DZR1"/>
<reference evidence="3" key="1">
    <citation type="submission" date="2025-08" db="UniProtKB">
        <authorList>
            <consortium name="RefSeq"/>
        </authorList>
    </citation>
    <scope>IDENTIFICATION</scope>
</reference>
<accession>A0A2Y9DZR1</accession>
<dbReference type="AlphaFoldDB" id="A0A2Y9DZR1"/>
<dbReference type="KEGG" id="tmu:101346000"/>
<keyword evidence="1" id="KW-0472">Membrane</keyword>
<evidence type="ECO:0000313" key="2">
    <source>
        <dbReference type="Proteomes" id="UP000248480"/>
    </source>
</evidence>
<name>A0A2Y9DZR1_TRIMA</name>
<gene>
    <name evidence="3" type="primary">SMIM1</name>
</gene>
<dbReference type="GeneID" id="101346000"/>
<feature type="transmembrane region" description="Helical" evidence="1">
    <location>
        <begin position="49"/>
        <end position="74"/>
    </location>
</feature>
<dbReference type="RefSeq" id="XP_004384365.1">
    <property type="nucleotide sequence ID" value="XM_004384308.2"/>
</dbReference>
<sequence length="78" mass="8716">MQPQESGVQYSRWKESGQDEVSVVAVSNSEETSCCERVCWKLCTGKLGIIMKVVGGVAFFWAVFILGYVTGYFVHKCK</sequence>
<proteinExistence type="predicted"/>
<dbReference type="InterPro" id="IPR031744">
    <property type="entry name" value="SMIM1"/>
</dbReference>
<keyword evidence="1" id="KW-0812">Transmembrane</keyword>
<dbReference type="CTD" id="388588"/>
<protein>
    <submittedName>
        <fullName evidence="3">Small integral membrane protein 1</fullName>
    </submittedName>
</protein>